<keyword evidence="4 5" id="KW-0472">Membrane</keyword>
<keyword evidence="3 5" id="KW-1133">Transmembrane helix</keyword>
<evidence type="ECO:0000313" key="7">
    <source>
        <dbReference type="Proteomes" id="UP000031327"/>
    </source>
</evidence>
<comment type="subcellular location">
    <subcellularLocation>
        <location evidence="1">Membrane</location>
    </subcellularLocation>
</comment>
<evidence type="ECO:0000313" key="6">
    <source>
        <dbReference type="EMBL" id="KID57021.1"/>
    </source>
</evidence>
<evidence type="ECO:0000256" key="3">
    <source>
        <dbReference type="ARBA" id="ARBA00022989"/>
    </source>
</evidence>
<evidence type="ECO:0000256" key="5">
    <source>
        <dbReference type="SAM" id="Phobius"/>
    </source>
</evidence>
<dbReference type="PANTHER" id="PTHR35814">
    <property type="match status" value="1"/>
</dbReference>
<evidence type="ECO:0000256" key="4">
    <source>
        <dbReference type="ARBA" id="ARBA00023136"/>
    </source>
</evidence>
<dbReference type="Gene3D" id="1.20.120.550">
    <property type="entry name" value="Membrane associated eicosanoid/glutathione metabolism-like domain"/>
    <property type="match status" value="1"/>
</dbReference>
<dbReference type="InterPro" id="IPR001129">
    <property type="entry name" value="Membr-assoc_MAPEG"/>
</dbReference>
<dbReference type="AlphaFoldDB" id="A0A0C1Q8M7"/>
<dbReference type="EMBL" id="JWIC01000006">
    <property type="protein sequence ID" value="KID57021.1"/>
    <property type="molecule type" value="Genomic_DNA"/>
</dbReference>
<name>A0A0C1Q8M7_9GAMM</name>
<evidence type="ECO:0000256" key="2">
    <source>
        <dbReference type="ARBA" id="ARBA00022692"/>
    </source>
</evidence>
<evidence type="ECO:0008006" key="8">
    <source>
        <dbReference type="Google" id="ProtNLM"/>
    </source>
</evidence>
<dbReference type="PANTHER" id="PTHR35814:SF1">
    <property type="entry name" value="GLUTATHIONE S-TRANSFERASE-RELATED"/>
    <property type="match status" value="1"/>
</dbReference>
<dbReference type="Proteomes" id="UP000031327">
    <property type="component" value="Unassembled WGS sequence"/>
</dbReference>
<dbReference type="InterPro" id="IPR023352">
    <property type="entry name" value="MAPEG-like_dom_sf"/>
</dbReference>
<comment type="caution">
    <text evidence="6">The sequence shown here is derived from an EMBL/GenBank/DDBJ whole genome shotgun (WGS) entry which is preliminary data.</text>
</comment>
<keyword evidence="2 5" id="KW-0812">Transmembrane</keyword>
<protein>
    <recommendedName>
        <fullName evidence="8">Glutathione metabolism protein</fullName>
    </recommendedName>
</protein>
<dbReference type="GO" id="GO:0016020">
    <property type="term" value="C:membrane"/>
    <property type="evidence" value="ECO:0007669"/>
    <property type="project" value="UniProtKB-SubCell"/>
</dbReference>
<feature type="transmembrane region" description="Helical" evidence="5">
    <location>
        <begin position="99"/>
        <end position="123"/>
    </location>
</feature>
<reference evidence="6 7" key="1">
    <citation type="submission" date="2014-12" db="EMBL/GenBank/DDBJ databases">
        <title>Draft Genome Sequence of Pseudoalteromonas luteoviolacea HI1.</title>
        <authorList>
            <person name="Asahina A.Y."/>
            <person name="Hadfield M.G."/>
        </authorList>
    </citation>
    <scope>NUCLEOTIDE SEQUENCE [LARGE SCALE GENOMIC DNA]</scope>
    <source>
        <strain evidence="6 7">HI1</strain>
    </source>
</reference>
<organism evidence="6 7">
    <name type="scientific">Pseudoalteromonas luteoviolacea</name>
    <dbReference type="NCBI Taxonomy" id="43657"/>
    <lineage>
        <taxon>Bacteria</taxon>
        <taxon>Pseudomonadati</taxon>
        <taxon>Pseudomonadota</taxon>
        <taxon>Gammaproteobacteria</taxon>
        <taxon>Alteromonadales</taxon>
        <taxon>Pseudoalteromonadaceae</taxon>
        <taxon>Pseudoalteromonas</taxon>
    </lineage>
</organism>
<proteinExistence type="predicted"/>
<evidence type="ECO:0000256" key="1">
    <source>
        <dbReference type="ARBA" id="ARBA00004370"/>
    </source>
</evidence>
<sequence length="124" mass="13772">MFSGLFAAICTLLYIKLSFNVIKLRKSHQVGIGDAGHKDLQSSIRAHANFIEYTPLAVILVFTLEYQLIGELLLIPLAVLFLVGRLLHAKALYTANLKLRVAGMGCTFLSLIAMALINIYLYFI</sequence>
<dbReference type="Pfam" id="PF01124">
    <property type="entry name" value="MAPEG"/>
    <property type="match status" value="1"/>
</dbReference>
<gene>
    <name evidence="6" type="ORF">JF50_14245</name>
</gene>
<dbReference type="SUPFAM" id="SSF161084">
    <property type="entry name" value="MAPEG domain-like"/>
    <property type="match status" value="1"/>
</dbReference>
<feature type="transmembrane region" description="Helical" evidence="5">
    <location>
        <begin position="68"/>
        <end position="87"/>
    </location>
</feature>
<accession>A0A0C1Q8M7</accession>